<keyword evidence="1" id="KW-1133">Transmembrane helix</keyword>
<dbReference type="EMBL" id="FNAO01000009">
    <property type="protein sequence ID" value="SDE95476.1"/>
    <property type="molecule type" value="Genomic_DNA"/>
</dbReference>
<keyword evidence="1" id="KW-0472">Membrane</keyword>
<dbReference type="AlphaFoldDB" id="A0A1G7H4Y2"/>
<evidence type="ECO:0000256" key="1">
    <source>
        <dbReference type="SAM" id="Phobius"/>
    </source>
</evidence>
<organism evidence="2 3">
    <name type="scientific">Pricia antarctica</name>
    <dbReference type="NCBI Taxonomy" id="641691"/>
    <lineage>
        <taxon>Bacteria</taxon>
        <taxon>Pseudomonadati</taxon>
        <taxon>Bacteroidota</taxon>
        <taxon>Flavobacteriia</taxon>
        <taxon>Flavobacteriales</taxon>
        <taxon>Flavobacteriaceae</taxon>
        <taxon>Pricia</taxon>
    </lineage>
</organism>
<protein>
    <submittedName>
        <fullName evidence="2">Uncharacterized protein</fullName>
    </submittedName>
</protein>
<proteinExistence type="predicted"/>
<feature type="transmembrane region" description="Helical" evidence="1">
    <location>
        <begin position="35"/>
        <end position="57"/>
    </location>
</feature>
<evidence type="ECO:0000313" key="2">
    <source>
        <dbReference type="EMBL" id="SDE95476.1"/>
    </source>
</evidence>
<reference evidence="2 3" key="1">
    <citation type="submission" date="2016-10" db="EMBL/GenBank/DDBJ databases">
        <authorList>
            <person name="de Groot N.N."/>
        </authorList>
    </citation>
    <scope>NUCLEOTIDE SEQUENCE [LARGE SCALE GENOMIC DNA]</scope>
    <source>
        <strain evidence="2 3">DSM 23421</strain>
    </source>
</reference>
<dbReference type="Proteomes" id="UP000199109">
    <property type="component" value="Unassembled WGS sequence"/>
</dbReference>
<dbReference type="OrthoDB" id="1437059at2"/>
<feature type="transmembrane region" description="Helical" evidence="1">
    <location>
        <begin position="69"/>
        <end position="91"/>
    </location>
</feature>
<accession>A0A1G7H4Y2</accession>
<keyword evidence="3" id="KW-1185">Reference proteome</keyword>
<gene>
    <name evidence="2" type="ORF">SAMN05421636_1096</name>
</gene>
<name>A0A1G7H4Y2_9FLAO</name>
<sequence>MKSSTKNTIISLFRRIDKAVFDMHRKGRAWKTKKVPHWWIVLVLGLVLYLLVLWLLWPFLSAQGIPYLNYFGFFLLLVFTIVFLVLSKIYVSQLLNYKSPYSVQKERTGAREDDRRYRAPLRFDQLVHKIDYDNSDLFQDYLKTNREDFFSLLSGKQISEKLTWLPLTDRKLPNFRLFFEFLNHISDENLEGYYGENLLRLCTYITQNFKSKDNEWSVKQLQKAHSGWKNCNPKRRMDLKIDIENHLVFIGRS</sequence>
<evidence type="ECO:0000313" key="3">
    <source>
        <dbReference type="Proteomes" id="UP000199109"/>
    </source>
</evidence>
<dbReference type="STRING" id="641691.SAMN05421636_1096"/>
<dbReference type="RefSeq" id="WP_091872352.1">
    <property type="nucleotide sequence ID" value="NZ_FNAO01000009.1"/>
</dbReference>
<keyword evidence="1" id="KW-0812">Transmembrane</keyword>